<dbReference type="InterPro" id="IPR004701">
    <property type="entry name" value="PTS_EIIA_man-typ"/>
</dbReference>
<dbReference type="GO" id="GO:0016740">
    <property type="term" value="F:transferase activity"/>
    <property type="evidence" value="ECO:0007669"/>
    <property type="project" value="UniProtKB-KW"/>
</dbReference>
<dbReference type="EMBL" id="FOHA01000009">
    <property type="protein sequence ID" value="SER88921.1"/>
    <property type="molecule type" value="Genomic_DNA"/>
</dbReference>
<evidence type="ECO:0000313" key="4">
    <source>
        <dbReference type="Proteomes" id="UP000198948"/>
    </source>
</evidence>
<evidence type="ECO:0000313" key="3">
    <source>
        <dbReference type="EMBL" id="SER88921.1"/>
    </source>
</evidence>
<sequence length="144" mass="15694">MESEVAVLLMSHGNFAKEAMKSAELIIGKQANMATLGVHLEDQVDALREEMLEKVKQLDTTKGLVVVTDIIGGTPMNLAGALIGQENLVISSGLSLPLLLELLLNRTKETAELVPLMQQAYQAGQTIRTSESFREEEDEDDSIL</sequence>
<accession>A0A1H9SVH3</accession>
<proteinExistence type="predicted"/>
<dbReference type="InterPro" id="IPR036662">
    <property type="entry name" value="PTS_EIIA_man-typ_sf"/>
</dbReference>
<dbReference type="Gene3D" id="3.40.50.510">
    <property type="entry name" value="Phosphotransferase system, mannose-type IIA component"/>
    <property type="match status" value="1"/>
</dbReference>
<dbReference type="GO" id="GO:0009401">
    <property type="term" value="P:phosphoenolpyruvate-dependent sugar phosphotransferase system"/>
    <property type="evidence" value="ECO:0007669"/>
    <property type="project" value="InterPro"/>
</dbReference>
<evidence type="ECO:0000256" key="1">
    <source>
        <dbReference type="ARBA" id="ARBA00022679"/>
    </source>
</evidence>
<dbReference type="RefSeq" id="WP_092652280.1">
    <property type="nucleotide sequence ID" value="NZ_FOHA01000009.1"/>
</dbReference>
<organism evidence="3 4">
    <name type="scientific">Isobaculum melis</name>
    <dbReference type="NCBI Taxonomy" id="142588"/>
    <lineage>
        <taxon>Bacteria</taxon>
        <taxon>Bacillati</taxon>
        <taxon>Bacillota</taxon>
        <taxon>Bacilli</taxon>
        <taxon>Lactobacillales</taxon>
        <taxon>Carnobacteriaceae</taxon>
        <taxon>Isobaculum</taxon>
    </lineage>
</organism>
<keyword evidence="1" id="KW-0808">Transferase</keyword>
<reference evidence="3 4" key="1">
    <citation type="submission" date="2016-10" db="EMBL/GenBank/DDBJ databases">
        <authorList>
            <person name="de Groot N.N."/>
        </authorList>
    </citation>
    <scope>NUCLEOTIDE SEQUENCE [LARGE SCALE GENOMIC DNA]</scope>
    <source>
        <strain evidence="3 4">DSM 13760</strain>
    </source>
</reference>
<feature type="domain" description="PTS EIIA type-4" evidence="2">
    <location>
        <begin position="4"/>
        <end position="128"/>
    </location>
</feature>
<dbReference type="InterPro" id="IPR051471">
    <property type="entry name" value="Bacterial_PTS_sugar_comp"/>
</dbReference>
<name>A0A1H9SVH3_9LACT</name>
<gene>
    <name evidence="3" type="ORF">SAMN04488559_10974</name>
</gene>
<protein>
    <submittedName>
        <fullName evidence="3">PTS system, mannose-specific IIA component</fullName>
    </submittedName>
</protein>
<dbReference type="OrthoDB" id="6623712at2"/>
<evidence type="ECO:0000259" key="2">
    <source>
        <dbReference type="PROSITE" id="PS51096"/>
    </source>
</evidence>
<keyword evidence="4" id="KW-1185">Reference proteome</keyword>
<dbReference type="GO" id="GO:0016020">
    <property type="term" value="C:membrane"/>
    <property type="evidence" value="ECO:0007669"/>
    <property type="project" value="InterPro"/>
</dbReference>
<dbReference type="STRING" id="142588.SAMN04488559_10974"/>
<dbReference type="PANTHER" id="PTHR33799">
    <property type="entry name" value="PTS PERMEASE-RELATED-RELATED"/>
    <property type="match status" value="1"/>
</dbReference>
<dbReference type="PANTHER" id="PTHR33799:SF1">
    <property type="entry name" value="PTS SYSTEM MANNOSE-SPECIFIC EIIAB COMPONENT-RELATED"/>
    <property type="match status" value="1"/>
</dbReference>
<dbReference type="Pfam" id="PF03610">
    <property type="entry name" value="EIIA-man"/>
    <property type="match status" value="1"/>
</dbReference>
<dbReference type="Proteomes" id="UP000198948">
    <property type="component" value="Unassembled WGS sequence"/>
</dbReference>
<dbReference type="AlphaFoldDB" id="A0A1H9SVH3"/>
<dbReference type="SUPFAM" id="SSF53062">
    <property type="entry name" value="PTS system fructose IIA component-like"/>
    <property type="match status" value="1"/>
</dbReference>
<dbReference type="PROSITE" id="PS51096">
    <property type="entry name" value="PTS_EIIA_TYPE_4"/>
    <property type="match status" value="1"/>
</dbReference>